<dbReference type="InterPro" id="IPR009937">
    <property type="entry name" value="Phage_holin_3_6"/>
</dbReference>
<sequence>MLKVSEIVQTVKSLIETRVNMVKQEVQEEFLGIISRTILLVVLGGLTLLVLLFFSLSLAFFLSTKFESPFIGFLLVGLFYLILLVLLYLGRYSIGIQSKVQGGLRNFIFSKIKLKKKDE</sequence>
<keyword evidence="1" id="KW-1133">Transmembrane helix</keyword>
<keyword evidence="3" id="KW-1185">Reference proteome</keyword>
<keyword evidence="1" id="KW-0472">Membrane</keyword>
<keyword evidence="1" id="KW-0812">Transmembrane</keyword>
<evidence type="ECO:0000313" key="3">
    <source>
        <dbReference type="Proteomes" id="UP000199564"/>
    </source>
</evidence>
<dbReference type="Pfam" id="PF07332">
    <property type="entry name" value="Phage_holin_3_6"/>
    <property type="match status" value="1"/>
</dbReference>
<accession>A0A1I5FTN2</accession>
<proteinExistence type="predicted"/>
<name>A0A1I5FTN2_9BACT</name>
<gene>
    <name evidence="2" type="ORF">SAMN04488519_10551</name>
</gene>
<dbReference type="EMBL" id="FOVW01000005">
    <property type="protein sequence ID" value="SFO27164.1"/>
    <property type="molecule type" value="Genomic_DNA"/>
</dbReference>
<feature type="transmembrane region" description="Helical" evidence="1">
    <location>
        <begin position="38"/>
        <end position="62"/>
    </location>
</feature>
<dbReference type="Proteomes" id="UP000199564">
    <property type="component" value="Unassembled WGS sequence"/>
</dbReference>
<feature type="transmembrane region" description="Helical" evidence="1">
    <location>
        <begin position="68"/>
        <end position="89"/>
    </location>
</feature>
<reference evidence="3" key="1">
    <citation type="submission" date="2016-10" db="EMBL/GenBank/DDBJ databases">
        <authorList>
            <person name="Varghese N."/>
            <person name="Submissions S."/>
        </authorList>
    </citation>
    <scope>NUCLEOTIDE SEQUENCE [LARGE SCALE GENOMIC DNA]</scope>
    <source>
        <strain evidence="3">DSM 15282</strain>
    </source>
</reference>
<protein>
    <submittedName>
        <fullName evidence="2">Putative Holin-X, holin superfamily III</fullName>
    </submittedName>
</protein>
<evidence type="ECO:0000256" key="1">
    <source>
        <dbReference type="SAM" id="Phobius"/>
    </source>
</evidence>
<organism evidence="2 3">
    <name type="scientific">Algoriphagus ornithinivorans</name>
    <dbReference type="NCBI Taxonomy" id="226506"/>
    <lineage>
        <taxon>Bacteria</taxon>
        <taxon>Pseudomonadati</taxon>
        <taxon>Bacteroidota</taxon>
        <taxon>Cytophagia</taxon>
        <taxon>Cytophagales</taxon>
        <taxon>Cyclobacteriaceae</taxon>
        <taxon>Algoriphagus</taxon>
    </lineage>
</organism>
<dbReference type="STRING" id="226506.SAMN04488519_10551"/>
<dbReference type="RefSeq" id="WP_091653193.1">
    <property type="nucleotide sequence ID" value="NZ_FOVW01000005.1"/>
</dbReference>
<dbReference type="AlphaFoldDB" id="A0A1I5FTN2"/>
<evidence type="ECO:0000313" key="2">
    <source>
        <dbReference type="EMBL" id="SFO27164.1"/>
    </source>
</evidence>